<protein>
    <recommendedName>
        <fullName evidence="3">Glycoside hydrolase family 57 N-terminal domain-containing protein</fullName>
    </recommendedName>
</protein>
<name>A0ABY6CJD2_9BACT</name>
<evidence type="ECO:0000256" key="2">
    <source>
        <dbReference type="ARBA" id="ARBA00023277"/>
    </source>
</evidence>
<feature type="domain" description="Glycoside hydrolase family 57 N-terminal" evidence="3">
    <location>
        <begin position="32"/>
        <end position="182"/>
    </location>
</feature>
<dbReference type="RefSeq" id="WP_262308029.1">
    <property type="nucleotide sequence ID" value="NZ_CP106679.1"/>
</dbReference>
<evidence type="ECO:0000256" key="1">
    <source>
        <dbReference type="ARBA" id="ARBA00006821"/>
    </source>
</evidence>
<keyword evidence="2" id="KW-0119">Carbohydrate metabolism</keyword>
<evidence type="ECO:0000313" key="4">
    <source>
        <dbReference type="EMBL" id="UXP30582.1"/>
    </source>
</evidence>
<dbReference type="Pfam" id="PF03065">
    <property type="entry name" value="Glyco_hydro_57"/>
    <property type="match status" value="1"/>
</dbReference>
<gene>
    <name evidence="4" type="ORF">N6H18_09470</name>
</gene>
<organism evidence="4 5">
    <name type="scientific">Reichenbachiella agarivorans</name>
    <dbReference type="NCBI Taxonomy" id="2979464"/>
    <lineage>
        <taxon>Bacteria</taxon>
        <taxon>Pseudomonadati</taxon>
        <taxon>Bacteroidota</taxon>
        <taxon>Cytophagia</taxon>
        <taxon>Cytophagales</taxon>
        <taxon>Reichenbachiellaceae</taxon>
        <taxon>Reichenbachiella</taxon>
    </lineage>
</organism>
<proteinExistence type="inferred from homology"/>
<evidence type="ECO:0000313" key="5">
    <source>
        <dbReference type="Proteomes" id="UP001065174"/>
    </source>
</evidence>
<accession>A0ABY6CJD2</accession>
<dbReference type="EMBL" id="CP106679">
    <property type="protein sequence ID" value="UXP30582.1"/>
    <property type="molecule type" value="Genomic_DNA"/>
</dbReference>
<dbReference type="InterPro" id="IPR011330">
    <property type="entry name" value="Glyco_hydro/deAcase_b/a-brl"/>
</dbReference>
<dbReference type="InterPro" id="IPR004300">
    <property type="entry name" value="Glyco_hydro_57_N"/>
</dbReference>
<comment type="similarity">
    <text evidence="1">Belongs to the glycosyl hydrolase 57 family.</text>
</comment>
<dbReference type="Gene3D" id="3.20.110.20">
    <property type="match status" value="1"/>
</dbReference>
<evidence type="ECO:0000259" key="3">
    <source>
        <dbReference type="Pfam" id="PF03065"/>
    </source>
</evidence>
<sequence length="349" mass="40244">MNKELSLILTFDFAPVLAAFSLFDIGQNKPYFNTIKTEETFAIWYENTIKEELTQVISLCESQETPLAIYFSGDFLEMLQQHDLIMLQKLKTVVDSGFLTLLAGTYHNSASSIYSESHFLEEIDAHIKLLKTLFATKAKYFYNTENIYCTEITEILDKKGFKGTFAGTIEWYLGKDKNQRIFHAANHPKQKIFLLDTDEGTALFSDPDRNNHFLQFDAHLIKQLGGIKSIIFKARNKAALRSLAEQISQSSKTSAYNIKSPVISGTHHMSLESIHSNALQSRTLKQYYQLESAVQLSKDKKLKQVWSQLGNIEYIIQMSKDEHRNHLPYDFYNHFMNILNDLEIRLQKP</sequence>
<dbReference type="Proteomes" id="UP001065174">
    <property type="component" value="Chromosome"/>
</dbReference>
<keyword evidence="5" id="KW-1185">Reference proteome</keyword>
<reference evidence="4" key="1">
    <citation type="submission" date="2022-09" db="EMBL/GenBank/DDBJ databases">
        <title>Comparative genomics and taxonomic characterization of three novel marine species of genus Reichenbachiella exhibiting antioxidant and polysaccharide degradation activities.</title>
        <authorList>
            <person name="Muhammad N."/>
            <person name="Lee Y.-J."/>
            <person name="Ko J."/>
            <person name="Kim S.-G."/>
        </authorList>
    </citation>
    <scope>NUCLEOTIDE SEQUENCE</scope>
    <source>
        <strain evidence="4">BKB1-1</strain>
    </source>
</reference>
<dbReference type="SUPFAM" id="SSF88713">
    <property type="entry name" value="Glycoside hydrolase/deacetylase"/>
    <property type="match status" value="1"/>
</dbReference>